<evidence type="ECO:0000259" key="3">
    <source>
        <dbReference type="Pfam" id="PF02397"/>
    </source>
</evidence>
<gene>
    <name evidence="4" type="ORF">CE91St16_34090</name>
</gene>
<keyword evidence="2" id="KW-0472">Membrane</keyword>
<name>A0AA37NN06_9BACT</name>
<keyword evidence="2" id="KW-0812">Transmembrane</keyword>
<dbReference type="PANTHER" id="PTHR30576">
    <property type="entry name" value="COLANIC BIOSYNTHESIS UDP-GLUCOSE LIPID CARRIER TRANSFERASE"/>
    <property type="match status" value="1"/>
</dbReference>
<proteinExistence type="inferred from homology"/>
<organism evidence="4 5">
    <name type="scientific">Alistipes finegoldii</name>
    <dbReference type="NCBI Taxonomy" id="214856"/>
    <lineage>
        <taxon>Bacteria</taxon>
        <taxon>Pseudomonadati</taxon>
        <taxon>Bacteroidota</taxon>
        <taxon>Bacteroidia</taxon>
        <taxon>Bacteroidales</taxon>
        <taxon>Rikenellaceae</taxon>
        <taxon>Alistipes</taxon>
    </lineage>
</organism>
<dbReference type="AlphaFoldDB" id="A0AA37NN06"/>
<evidence type="ECO:0000256" key="1">
    <source>
        <dbReference type="ARBA" id="ARBA00006464"/>
    </source>
</evidence>
<evidence type="ECO:0000313" key="4">
    <source>
        <dbReference type="EMBL" id="GKI20501.1"/>
    </source>
</evidence>
<evidence type="ECO:0000256" key="2">
    <source>
        <dbReference type="SAM" id="Phobius"/>
    </source>
</evidence>
<comment type="caution">
    <text evidence="4">The sequence shown here is derived from an EMBL/GenBank/DDBJ whole genome shotgun (WGS) entry which is preliminary data.</text>
</comment>
<dbReference type="Proteomes" id="UP001055105">
    <property type="component" value="Unassembled WGS sequence"/>
</dbReference>
<reference evidence="4" key="1">
    <citation type="submission" date="2022-01" db="EMBL/GenBank/DDBJ databases">
        <title>Novel bile acid biosynthetic pathways are enriched in the microbiome of centenarians.</title>
        <authorList>
            <person name="Sato Y."/>
            <person name="Atarashi K."/>
            <person name="Plichta R.D."/>
            <person name="Arai Y."/>
            <person name="Sasajima S."/>
            <person name="Kearney M.S."/>
            <person name="Suda W."/>
            <person name="Takeshita K."/>
            <person name="Sasaki T."/>
            <person name="Okamoto S."/>
            <person name="Skelly N.A."/>
            <person name="Okamura Y."/>
            <person name="Vlamakis H."/>
            <person name="Li Y."/>
            <person name="Tanoue T."/>
            <person name="Takei H."/>
            <person name="Nittono H."/>
            <person name="Narushima S."/>
            <person name="Irie J."/>
            <person name="Itoh H."/>
            <person name="Moriya K."/>
            <person name="Sugiura Y."/>
            <person name="Suematsu M."/>
            <person name="Moritoki N."/>
            <person name="Shibata S."/>
            <person name="Littman R.D."/>
            <person name="Fischbach A.M."/>
            <person name="Uwamino Y."/>
            <person name="Inoue T."/>
            <person name="Honda A."/>
            <person name="Hattori M."/>
            <person name="Murai T."/>
            <person name="Xavier J.R."/>
            <person name="Hirose N."/>
            <person name="Honda K."/>
        </authorList>
    </citation>
    <scope>NUCLEOTIDE SEQUENCE</scope>
    <source>
        <strain evidence="4">CE91-St16</strain>
    </source>
</reference>
<comment type="similarity">
    <text evidence="1">Belongs to the bacterial sugar transferase family.</text>
</comment>
<keyword evidence="2" id="KW-1133">Transmembrane helix</keyword>
<protein>
    <recommendedName>
        <fullName evidence="3">Bacterial sugar transferase domain-containing protein</fullName>
    </recommendedName>
</protein>
<dbReference type="GO" id="GO:0016780">
    <property type="term" value="F:phosphotransferase activity, for other substituted phosphate groups"/>
    <property type="evidence" value="ECO:0007669"/>
    <property type="project" value="TreeGrafter"/>
</dbReference>
<dbReference type="EMBL" id="BQOL01000003">
    <property type="protein sequence ID" value="GKI20501.1"/>
    <property type="molecule type" value="Genomic_DNA"/>
</dbReference>
<sequence>MRTLTSLRTEHAFILYEQRDPAADLSDIRLLNSWPGGGIVLITSRELTETERREYLRAGVNSAIAGDMPQKDFLRTLQFMGDYAFTHKPAAQNSPEVQIFRMPLWKRAFDIAASLSAILLLSPLLIVVAAAIKLDSPGPVVYKSKRVGSNYRIFDFLKFRSMRTDADRRLKELEELNQYAAQPQEADSGKMVLDEEEMRRLLEDTQNGMLYADDFVIAEEPHHQVETEQETPS</sequence>
<dbReference type="PANTHER" id="PTHR30576:SF0">
    <property type="entry name" value="UNDECAPRENYL-PHOSPHATE N-ACETYLGALACTOSAMINYL 1-PHOSPHATE TRANSFERASE-RELATED"/>
    <property type="match status" value="1"/>
</dbReference>
<feature type="transmembrane region" description="Helical" evidence="2">
    <location>
        <begin position="111"/>
        <end position="132"/>
    </location>
</feature>
<accession>A0AA37NN06</accession>
<dbReference type="Pfam" id="PF02397">
    <property type="entry name" value="Bac_transf"/>
    <property type="match status" value="1"/>
</dbReference>
<feature type="domain" description="Bacterial sugar transferase" evidence="3">
    <location>
        <begin position="106"/>
        <end position="174"/>
    </location>
</feature>
<dbReference type="InterPro" id="IPR003362">
    <property type="entry name" value="Bact_transf"/>
</dbReference>
<evidence type="ECO:0000313" key="5">
    <source>
        <dbReference type="Proteomes" id="UP001055105"/>
    </source>
</evidence>